<dbReference type="SMART" id="SM00049">
    <property type="entry name" value="DEP"/>
    <property type="match status" value="1"/>
</dbReference>
<dbReference type="GO" id="GO:0048468">
    <property type="term" value="P:cell development"/>
    <property type="evidence" value="ECO:0007669"/>
    <property type="project" value="UniProtKB-ARBA"/>
</dbReference>
<dbReference type="CDD" id="cd04438">
    <property type="entry name" value="DEP_dishevelled"/>
    <property type="match status" value="1"/>
</dbReference>
<keyword evidence="4" id="KW-0217">Developmental protein</keyword>
<feature type="region of interest" description="Disordered" evidence="9">
    <location>
        <begin position="762"/>
        <end position="816"/>
    </location>
</feature>
<dbReference type="InterPro" id="IPR036390">
    <property type="entry name" value="WH_DNA-bd_sf"/>
</dbReference>
<evidence type="ECO:0000256" key="2">
    <source>
        <dbReference type="ARBA" id="ARBA00004496"/>
    </source>
</evidence>
<evidence type="ECO:0000256" key="8">
    <source>
        <dbReference type="PROSITE-ProRule" id="PRU00069"/>
    </source>
</evidence>
<dbReference type="GO" id="GO:0035556">
    <property type="term" value="P:intracellular signal transduction"/>
    <property type="evidence" value="ECO:0007669"/>
    <property type="project" value="InterPro"/>
</dbReference>
<evidence type="ECO:0000256" key="4">
    <source>
        <dbReference type="ARBA" id="ARBA00022473"/>
    </source>
</evidence>
<dbReference type="Pfam" id="PF02377">
    <property type="entry name" value="Dishevelled"/>
    <property type="match status" value="1"/>
</dbReference>
<dbReference type="GO" id="GO:0060070">
    <property type="term" value="P:canonical Wnt signaling pathway"/>
    <property type="evidence" value="ECO:0007669"/>
    <property type="project" value="TreeGrafter"/>
</dbReference>
<dbReference type="GO" id="GO:0005938">
    <property type="term" value="C:cell cortex"/>
    <property type="evidence" value="ECO:0007669"/>
    <property type="project" value="UniProtKB-ARBA"/>
</dbReference>
<sequence>MDDTKIIYHIDDENTPYLVKLSVKADKVTLGDFKAALNRPNYKFFFKSVDADFGVVKEEISDDTASLPCFNGRVIAWLVTADGSAKSDNRSSSGDVLVTNFGEFIEDSGKTSNLNRDDVPNVDRDECDTCGDSESACSGDHLPPLQNFHNYKQGYAIPVFNLGLQCGYVVGSRLGKIGGGRGNQSIYDTSSSMLSSDLESTSFFDSEDESSRFSTATGTTMSSMRYGAHRHRRRRRFMPINRISEDASSYSSMTDSTMSLNIVTVTLKMDTVNYLGISIVGQSNRAGDGGIYVGSIMRGGAVALDGRIEPGDMLLEVNGISFEDMSNDDAVRVLREQVQKPGPITLVVAKCWDPNPRPGGLVLSRQEPVRPIDPRAWVLHTNAMTAAGGVANVSSIPSSNLAADGMAGISDVTSTAFSGSKFQKRSCRTKLKPFYGYLQGILCDCLLFVIIQDLKLKIVIHPSFCFNLSAYPSMQSGGITNGSKSMLPLSNSNASGSSVTAKSGPESTVTVGNGTIAPPLTSHLPSSNQAPSEMISEKPQQLSITTDMALVVRAMLLPDSGLEIHDRTWLKITISNAVIGKFFCSELVDWLFAHVNGFMDRREVRKYASNMLKCGYIRHTVNKNNFSEQCYYVFSELAGISLLNLEEMDSVSEIGGASSGTHQIMSMKNGVTSAAAAGSSLISSAYVRSLPPTGFSAVSAATVTTAPPGTSHFWQSNQTIPMFPANSQQGSPLPLPPPPINATGHPMTKVILPDLQTPDVMGLQQQQQRQNVAVMEEDERGSTGGSSSSTSSSSTSSTCSSTARRPPPPLPQQSYSVDTMAPSVHSVSVTPCSCINLRRSRRRNLSKHPNSQQVPPVSSIQSRVTQDNHSATTSAVIHRFTGFPEEPATPSFSAPSISGLTTGVIHPDSRGACLLNFGQDTPPLSRGPSALPPTSNQTIATVAPQLPSCAVPAVSQSDQ</sequence>
<dbReference type="InterPro" id="IPR000591">
    <property type="entry name" value="DEP_dom"/>
</dbReference>
<dbReference type="Gene3D" id="2.30.42.10">
    <property type="match status" value="1"/>
</dbReference>
<dbReference type="Pfam" id="PF00595">
    <property type="entry name" value="PDZ"/>
    <property type="match status" value="1"/>
</dbReference>
<dbReference type="FunFam" id="2.40.240.130:FF:000001">
    <property type="entry name" value="Segment polarity protein dishevelled homolog DVL-1"/>
    <property type="match status" value="1"/>
</dbReference>
<gene>
    <name evidence="13" type="ORF">HNAJ_LOCUS1151</name>
</gene>
<dbReference type="SUPFAM" id="SSF50156">
    <property type="entry name" value="PDZ domain-like"/>
    <property type="match status" value="1"/>
</dbReference>
<dbReference type="STRING" id="102285.A0A158QGZ6"/>
<dbReference type="InterPro" id="IPR001158">
    <property type="entry name" value="DIX"/>
</dbReference>
<evidence type="ECO:0000313" key="14">
    <source>
        <dbReference type="Proteomes" id="UP000278807"/>
    </source>
</evidence>
<feature type="compositionally biased region" description="Low complexity" evidence="9">
    <location>
        <begin position="785"/>
        <end position="802"/>
    </location>
</feature>
<dbReference type="Proteomes" id="UP000278807">
    <property type="component" value="Unassembled WGS sequence"/>
</dbReference>
<feature type="domain" description="DIX" evidence="12">
    <location>
        <begin position="1"/>
        <end position="82"/>
    </location>
</feature>
<dbReference type="GO" id="GO:0048598">
    <property type="term" value="P:embryonic morphogenesis"/>
    <property type="evidence" value="ECO:0007669"/>
    <property type="project" value="UniProtKB-ARBA"/>
</dbReference>
<keyword evidence="14" id="KW-1185">Reference proteome</keyword>
<evidence type="ECO:0000256" key="7">
    <source>
        <dbReference type="ARBA" id="ARBA00023136"/>
    </source>
</evidence>
<dbReference type="InterPro" id="IPR001478">
    <property type="entry name" value="PDZ"/>
</dbReference>
<evidence type="ECO:0000256" key="6">
    <source>
        <dbReference type="ARBA" id="ARBA00022687"/>
    </source>
</evidence>
<comment type="similarity">
    <text evidence="3">Belongs to the DSH family.</text>
</comment>
<evidence type="ECO:0000256" key="9">
    <source>
        <dbReference type="SAM" id="MobiDB-lite"/>
    </source>
</evidence>
<keyword evidence="7" id="KW-0472">Membrane</keyword>
<dbReference type="GO" id="GO:0005829">
    <property type="term" value="C:cytosol"/>
    <property type="evidence" value="ECO:0007669"/>
    <property type="project" value="TreeGrafter"/>
</dbReference>
<dbReference type="SUPFAM" id="SSF54236">
    <property type="entry name" value="Ubiquitin-like"/>
    <property type="match status" value="1"/>
</dbReference>
<dbReference type="GO" id="GO:0048699">
    <property type="term" value="P:generation of neurons"/>
    <property type="evidence" value="ECO:0007669"/>
    <property type="project" value="UniProtKB-ARBA"/>
</dbReference>
<dbReference type="SMART" id="SM00228">
    <property type="entry name" value="PDZ"/>
    <property type="match status" value="1"/>
</dbReference>
<dbReference type="OrthoDB" id="10031689at2759"/>
<dbReference type="SMART" id="SM00021">
    <property type="entry name" value="DAX"/>
    <property type="match status" value="1"/>
</dbReference>
<evidence type="ECO:0000313" key="15">
    <source>
        <dbReference type="WBParaSite" id="HNAJ_0000115101-mRNA-1"/>
    </source>
</evidence>
<proteinExistence type="inferred from homology"/>
<dbReference type="InterPro" id="IPR008339">
    <property type="entry name" value="Dishevelled_fam"/>
</dbReference>
<evidence type="ECO:0000259" key="12">
    <source>
        <dbReference type="PROSITE" id="PS50841"/>
    </source>
</evidence>
<dbReference type="InterPro" id="IPR003351">
    <property type="entry name" value="Dishevelled_protein_dom"/>
</dbReference>
<protein>
    <submittedName>
        <fullName evidence="15">Dishevelled</fullName>
    </submittedName>
</protein>
<dbReference type="Gene3D" id="2.40.240.130">
    <property type="match status" value="1"/>
</dbReference>
<dbReference type="Pfam" id="PF00778">
    <property type="entry name" value="DIX"/>
    <property type="match status" value="1"/>
</dbReference>
<dbReference type="Gene3D" id="1.10.10.10">
    <property type="entry name" value="Winged helix-like DNA-binding domain superfamily/Winged helix DNA-binding domain"/>
    <property type="match status" value="1"/>
</dbReference>
<dbReference type="SUPFAM" id="SSF46785">
    <property type="entry name" value="Winged helix' DNA-binding domain"/>
    <property type="match status" value="1"/>
</dbReference>
<dbReference type="GO" id="GO:0030674">
    <property type="term" value="F:protein-macromolecule adaptor activity"/>
    <property type="evidence" value="ECO:0007669"/>
    <property type="project" value="UniProtKB-ARBA"/>
</dbReference>
<dbReference type="PROSITE" id="PS50106">
    <property type="entry name" value="PDZ"/>
    <property type="match status" value="1"/>
</dbReference>
<dbReference type="InterPro" id="IPR036034">
    <property type="entry name" value="PDZ_sf"/>
</dbReference>
<feature type="region of interest" description="Disordered" evidence="9">
    <location>
        <begin position="843"/>
        <end position="871"/>
    </location>
</feature>
<evidence type="ECO:0000256" key="3">
    <source>
        <dbReference type="ARBA" id="ARBA00008735"/>
    </source>
</evidence>
<feature type="domain" description="DEP" evidence="11">
    <location>
        <begin position="558"/>
        <end position="636"/>
    </location>
</feature>
<dbReference type="WBParaSite" id="HNAJ_0000115101-mRNA-1">
    <property type="protein sequence ID" value="HNAJ_0000115101-mRNA-1"/>
    <property type="gene ID" value="HNAJ_0000115101"/>
</dbReference>
<dbReference type="PANTHER" id="PTHR10878">
    <property type="entry name" value="SEGMENT POLARITY PROTEIN DISHEVELLED"/>
    <property type="match status" value="1"/>
</dbReference>
<name>A0A158QGZ6_RODNA</name>
<dbReference type="PANTHER" id="PTHR10878:SF25">
    <property type="entry name" value="SEGMENT POLARITY PROTEIN DISHEVELLED"/>
    <property type="match status" value="1"/>
</dbReference>
<dbReference type="Pfam" id="PF00610">
    <property type="entry name" value="DEP"/>
    <property type="match status" value="1"/>
</dbReference>
<keyword evidence="6 8" id="KW-0879">Wnt signaling pathway</keyword>
<dbReference type="FunFam" id="2.30.42.10:FF:000014">
    <property type="entry name" value="Segment polarity protein dishevelled homolog DVL-3"/>
    <property type="match status" value="1"/>
</dbReference>
<dbReference type="GO" id="GO:0016477">
    <property type="term" value="P:cell migration"/>
    <property type="evidence" value="ECO:0007669"/>
    <property type="project" value="UniProtKB-ARBA"/>
</dbReference>
<dbReference type="EMBL" id="UZAE01000409">
    <property type="protein sequence ID" value="VDN97010.1"/>
    <property type="molecule type" value="Genomic_DNA"/>
</dbReference>
<dbReference type="InterPro" id="IPR036388">
    <property type="entry name" value="WH-like_DNA-bd_sf"/>
</dbReference>
<dbReference type="InterPro" id="IPR029071">
    <property type="entry name" value="Ubiquitin-like_domsf"/>
</dbReference>
<dbReference type="GO" id="GO:0003002">
    <property type="term" value="P:regionalization"/>
    <property type="evidence" value="ECO:0007669"/>
    <property type="project" value="UniProtKB-ARBA"/>
</dbReference>
<reference evidence="15" key="1">
    <citation type="submission" date="2016-04" db="UniProtKB">
        <authorList>
            <consortium name="WormBaseParasite"/>
        </authorList>
    </citation>
    <scope>IDENTIFICATION</scope>
</reference>
<reference evidence="13 14" key="2">
    <citation type="submission" date="2018-11" db="EMBL/GenBank/DDBJ databases">
        <authorList>
            <consortium name="Pathogen Informatics"/>
        </authorList>
    </citation>
    <scope>NUCLEOTIDE SEQUENCE [LARGE SCALE GENOMIC DNA]</scope>
</reference>
<dbReference type="GO" id="GO:0009887">
    <property type="term" value="P:animal organ morphogenesis"/>
    <property type="evidence" value="ECO:0007669"/>
    <property type="project" value="UniProtKB-ARBA"/>
</dbReference>
<dbReference type="FunFam" id="1.10.10.10:FF:000400">
    <property type="entry name" value="DiSHevelled related"/>
    <property type="match status" value="1"/>
</dbReference>
<dbReference type="PROSITE" id="PS50841">
    <property type="entry name" value="DIX"/>
    <property type="match status" value="1"/>
</dbReference>
<dbReference type="PRINTS" id="PR01760">
    <property type="entry name" value="DISHEVELLED"/>
</dbReference>
<dbReference type="AlphaFoldDB" id="A0A158QGZ6"/>
<comment type="subcellular location">
    <subcellularLocation>
        <location evidence="2">Cytoplasm</location>
    </subcellularLocation>
    <subcellularLocation>
        <location evidence="1">Membrane</location>
    </subcellularLocation>
</comment>
<evidence type="ECO:0000259" key="11">
    <source>
        <dbReference type="PROSITE" id="PS50186"/>
    </source>
</evidence>
<dbReference type="InterPro" id="IPR038207">
    <property type="entry name" value="DIX_dom_sf"/>
</dbReference>
<dbReference type="InterPro" id="IPR015506">
    <property type="entry name" value="Dsh/Dvl-rel"/>
</dbReference>
<dbReference type="PROSITE" id="PS50186">
    <property type="entry name" value="DEP"/>
    <property type="match status" value="1"/>
</dbReference>
<dbReference type="GO" id="GO:0000132">
    <property type="term" value="P:establishment of mitotic spindle orientation"/>
    <property type="evidence" value="ECO:0007669"/>
    <property type="project" value="UniProtKB-ARBA"/>
</dbReference>
<dbReference type="GO" id="GO:0048730">
    <property type="term" value="P:epidermis morphogenesis"/>
    <property type="evidence" value="ECO:0007669"/>
    <property type="project" value="UniProtKB-ARBA"/>
</dbReference>
<accession>A0A158QGZ6</accession>
<evidence type="ECO:0000256" key="1">
    <source>
        <dbReference type="ARBA" id="ARBA00004370"/>
    </source>
</evidence>
<evidence type="ECO:0000313" key="13">
    <source>
        <dbReference type="EMBL" id="VDN97010.1"/>
    </source>
</evidence>
<dbReference type="GO" id="GO:0016020">
    <property type="term" value="C:membrane"/>
    <property type="evidence" value="ECO:0007669"/>
    <property type="project" value="UniProtKB-SubCell"/>
</dbReference>
<evidence type="ECO:0000259" key="10">
    <source>
        <dbReference type="PROSITE" id="PS50106"/>
    </source>
</evidence>
<organism evidence="15">
    <name type="scientific">Rodentolepis nana</name>
    <name type="common">Dwarf tapeworm</name>
    <name type="synonym">Hymenolepis nana</name>
    <dbReference type="NCBI Taxonomy" id="102285"/>
    <lineage>
        <taxon>Eukaryota</taxon>
        <taxon>Metazoa</taxon>
        <taxon>Spiralia</taxon>
        <taxon>Lophotrochozoa</taxon>
        <taxon>Platyhelminthes</taxon>
        <taxon>Cestoda</taxon>
        <taxon>Eucestoda</taxon>
        <taxon>Cyclophyllidea</taxon>
        <taxon>Hymenolepididae</taxon>
        <taxon>Rodentolepis</taxon>
    </lineage>
</organism>
<evidence type="ECO:0000256" key="5">
    <source>
        <dbReference type="ARBA" id="ARBA00022490"/>
    </source>
</evidence>
<feature type="domain" description="PDZ" evidence="10">
    <location>
        <begin position="264"/>
        <end position="336"/>
    </location>
</feature>
<dbReference type="CDD" id="cd06717">
    <property type="entry name" value="PDZ_Dishevelled-like"/>
    <property type="match status" value="1"/>
</dbReference>
<dbReference type="GO" id="GO:0048646">
    <property type="term" value="P:anatomical structure formation involved in morphogenesis"/>
    <property type="evidence" value="ECO:0007669"/>
    <property type="project" value="UniProtKB-ARBA"/>
</dbReference>
<feature type="compositionally biased region" description="Low complexity" evidence="9">
    <location>
        <begin position="849"/>
        <end position="864"/>
    </location>
</feature>
<keyword evidence="5" id="KW-0963">Cytoplasm</keyword>